<gene>
    <name evidence="9" type="ORF">ABIF29_003242</name>
</gene>
<sequence length="317" mass="34337">MKNLIASLLFSSVIVVLATGCGYSQEQQPVWAYPVNPPNFQRSSDDGSIRHVPGSTAGFTLTEVRDLFSTPDWHPEEHPPMPKIVAVGRKPGVFACGVCHRADGPGGPESSSLFGLSAEYIIQQTQEFRTGQRSGSASRVPTDLMIKESKAVTDQELAEAAAYFSAVRPRANLTVLEADTVPRTEVRELFLTPVAGTEQEPIGQRIIELPESLEDYISRDSHARFVAYVPRGSIEKGKTLATTRDTQCATCHGEGLRGTDLAPRIAGRSPTYLFRQLYDFKSGARNGTNSGLMKPIVEPLSINDMIALAAYAGSLAP</sequence>
<organism evidence="9 10">
    <name type="scientific">Bradyrhizobium elkanii</name>
    <dbReference type="NCBI Taxonomy" id="29448"/>
    <lineage>
        <taxon>Bacteria</taxon>
        <taxon>Pseudomonadati</taxon>
        <taxon>Pseudomonadota</taxon>
        <taxon>Alphaproteobacteria</taxon>
        <taxon>Hyphomicrobiales</taxon>
        <taxon>Nitrobacteraceae</taxon>
        <taxon>Bradyrhizobium</taxon>
    </lineage>
</organism>
<feature type="domain" description="Cytochrome c" evidence="8">
    <location>
        <begin position="83"/>
        <end position="168"/>
    </location>
</feature>
<evidence type="ECO:0000313" key="10">
    <source>
        <dbReference type="Proteomes" id="UP001565471"/>
    </source>
</evidence>
<evidence type="ECO:0000256" key="1">
    <source>
        <dbReference type="ARBA" id="ARBA00022448"/>
    </source>
</evidence>
<feature type="domain" description="Cytochrome c" evidence="8">
    <location>
        <begin position="232"/>
        <end position="316"/>
    </location>
</feature>
<evidence type="ECO:0000256" key="4">
    <source>
        <dbReference type="ARBA" id="ARBA00022982"/>
    </source>
</evidence>
<dbReference type="PROSITE" id="PS51257">
    <property type="entry name" value="PROKAR_LIPOPROTEIN"/>
    <property type="match status" value="1"/>
</dbReference>
<reference evidence="9 10" key="1">
    <citation type="submission" date="2024-07" db="EMBL/GenBank/DDBJ databases">
        <title>Genomic Encyclopedia of Type Strains, Phase V (KMG-V): Genome sequencing to study the core and pangenomes of soil and plant-associated prokaryotes.</title>
        <authorList>
            <person name="Whitman W."/>
        </authorList>
    </citation>
    <scope>NUCLEOTIDE SEQUENCE [LARGE SCALE GENOMIC DNA]</scope>
    <source>
        <strain evidence="9 10">USDA 415</strain>
    </source>
</reference>
<keyword evidence="5 6" id="KW-0408">Iron</keyword>
<dbReference type="InterPro" id="IPR036909">
    <property type="entry name" value="Cyt_c-like_dom_sf"/>
</dbReference>
<keyword evidence="10" id="KW-1185">Reference proteome</keyword>
<dbReference type="InterPro" id="IPR009056">
    <property type="entry name" value="Cyt_c-like_dom"/>
</dbReference>
<dbReference type="PANTHER" id="PTHR33751">
    <property type="entry name" value="CBB3-TYPE CYTOCHROME C OXIDASE SUBUNIT FIXP"/>
    <property type="match status" value="1"/>
</dbReference>
<evidence type="ECO:0000256" key="5">
    <source>
        <dbReference type="ARBA" id="ARBA00023004"/>
    </source>
</evidence>
<dbReference type="Pfam" id="PF00034">
    <property type="entry name" value="Cytochrom_C"/>
    <property type="match status" value="2"/>
</dbReference>
<dbReference type="PROSITE" id="PS51007">
    <property type="entry name" value="CYTC"/>
    <property type="match status" value="2"/>
</dbReference>
<evidence type="ECO:0000256" key="3">
    <source>
        <dbReference type="ARBA" id="ARBA00022723"/>
    </source>
</evidence>
<dbReference type="Proteomes" id="UP001565471">
    <property type="component" value="Unassembled WGS sequence"/>
</dbReference>
<evidence type="ECO:0000256" key="6">
    <source>
        <dbReference type="PROSITE-ProRule" id="PRU00433"/>
    </source>
</evidence>
<dbReference type="InterPro" id="IPR050597">
    <property type="entry name" value="Cytochrome_c_Oxidase_Subunit"/>
</dbReference>
<dbReference type="EMBL" id="JBGBZA010000002">
    <property type="protein sequence ID" value="MEY9316443.1"/>
    <property type="molecule type" value="Genomic_DNA"/>
</dbReference>
<evidence type="ECO:0000259" key="8">
    <source>
        <dbReference type="PROSITE" id="PS51007"/>
    </source>
</evidence>
<dbReference type="RefSeq" id="WP_168388495.1">
    <property type="nucleotide sequence ID" value="NZ_CP126026.1"/>
</dbReference>
<dbReference type="Gene3D" id="1.10.760.10">
    <property type="entry name" value="Cytochrome c-like domain"/>
    <property type="match status" value="2"/>
</dbReference>
<evidence type="ECO:0000313" key="9">
    <source>
        <dbReference type="EMBL" id="MEY9316443.1"/>
    </source>
</evidence>
<feature type="chain" id="PRO_5047223153" evidence="7">
    <location>
        <begin position="19"/>
        <end position="317"/>
    </location>
</feature>
<comment type="caution">
    <text evidence="9">The sequence shown here is derived from an EMBL/GenBank/DDBJ whole genome shotgun (WGS) entry which is preliminary data.</text>
</comment>
<evidence type="ECO:0000256" key="7">
    <source>
        <dbReference type="SAM" id="SignalP"/>
    </source>
</evidence>
<keyword evidence="1" id="KW-0813">Transport</keyword>
<protein>
    <submittedName>
        <fullName evidence="9">Cytochrome c553</fullName>
    </submittedName>
</protein>
<proteinExistence type="predicted"/>
<dbReference type="PANTHER" id="PTHR33751:SF9">
    <property type="entry name" value="CYTOCHROME C4"/>
    <property type="match status" value="1"/>
</dbReference>
<keyword evidence="3 6" id="KW-0479">Metal-binding</keyword>
<keyword evidence="4" id="KW-0249">Electron transport</keyword>
<feature type="signal peptide" evidence="7">
    <location>
        <begin position="1"/>
        <end position="18"/>
    </location>
</feature>
<evidence type="ECO:0000256" key="2">
    <source>
        <dbReference type="ARBA" id="ARBA00022617"/>
    </source>
</evidence>
<name>A0ABV4F0B6_BRAEL</name>
<keyword evidence="7" id="KW-0732">Signal</keyword>
<keyword evidence="2 6" id="KW-0349">Heme</keyword>
<dbReference type="SUPFAM" id="SSF46626">
    <property type="entry name" value="Cytochrome c"/>
    <property type="match status" value="2"/>
</dbReference>
<accession>A0ABV4F0B6</accession>